<proteinExistence type="predicted"/>
<dbReference type="Pfam" id="PF13472">
    <property type="entry name" value="Lipase_GDSL_2"/>
    <property type="match status" value="1"/>
</dbReference>
<dbReference type="Proteomes" id="UP000619293">
    <property type="component" value="Unassembled WGS sequence"/>
</dbReference>
<dbReference type="CDD" id="cd01832">
    <property type="entry name" value="SGNH_hydrolase_like_1"/>
    <property type="match status" value="1"/>
</dbReference>
<accession>A0A8J3JVA4</accession>
<dbReference type="InterPro" id="IPR036514">
    <property type="entry name" value="SGNH_hydro_sf"/>
</dbReference>
<dbReference type="PANTHER" id="PTHR43784">
    <property type="entry name" value="GDSL-LIKE LIPASE/ACYLHYDROLASE, PUTATIVE (AFU_ORTHOLOGUE AFUA_2G00820)-RELATED"/>
    <property type="match status" value="1"/>
</dbReference>
<dbReference type="InterPro" id="IPR053140">
    <property type="entry name" value="GDSL_Rv0518-like"/>
</dbReference>
<organism evidence="2 3">
    <name type="scientific">Catellatospora chokoriensis</name>
    <dbReference type="NCBI Taxonomy" id="310353"/>
    <lineage>
        <taxon>Bacteria</taxon>
        <taxon>Bacillati</taxon>
        <taxon>Actinomycetota</taxon>
        <taxon>Actinomycetes</taxon>
        <taxon>Micromonosporales</taxon>
        <taxon>Micromonosporaceae</taxon>
        <taxon>Catellatospora</taxon>
    </lineage>
</organism>
<dbReference type="EMBL" id="BONG01000004">
    <property type="protein sequence ID" value="GIF87503.1"/>
    <property type="molecule type" value="Genomic_DNA"/>
</dbReference>
<gene>
    <name evidence="2" type="ORF">Cch02nite_09470</name>
</gene>
<evidence type="ECO:0000313" key="3">
    <source>
        <dbReference type="Proteomes" id="UP000619293"/>
    </source>
</evidence>
<dbReference type="InterPro" id="IPR013830">
    <property type="entry name" value="SGNH_hydro"/>
</dbReference>
<dbReference type="Gene3D" id="3.40.50.1110">
    <property type="entry name" value="SGNH hydrolase"/>
    <property type="match status" value="1"/>
</dbReference>
<evidence type="ECO:0000259" key="1">
    <source>
        <dbReference type="Pfam" id="PF13472"/>
    </source>
</evidence>
<reference evidence="2 3" key="1">
    <citation type="submission" date="2021-01" db="EMBL/GenBank/DDBJ databases">
        <title>Whole genome shotgun sequence of Catellatospora chokoriensis NBRC 107358.</title>
        <authorList>
            <person name="Komaki H."/>
            <person name="Tamura T."/>
        </authorList>
    </citation>
    <scope>NUCLEOTIDE SEQUENCE [LARGE SCALE GENOMIC DNA]</scope>
    <source>
        <strain evidence="2 3">NBRC 107358</strain>
    </source>
</reference>
<feature type="domain" description="SGNH hydrolase-type esterase" evidence="1">
    <location>
        <begin position="36"/>
        <end position="209"/>
    </location>
</feature>
<protein>
    <submittedName>
        <fullName evidence="2">Lipase/acylhydrolase</fullName>
    </submittedName>
</protein>
<evidence type="ECO:0000313" key="2">
    <source>
        <dbReference type="EMBL" id="GIF87503.1"/>
    </source>
</evidence>
<sequence length="232" mass="24802">MADGYAATLEAADPYCLRPGEAAALLAGHPWKRFVVLGDSVASGVGDPVPGYVAQAWCDRIRSELAEQQPDLCYLNLGVRELRAAEIRAQQLDRALRFAPDLALISAGGNDAMRRSYQPDAVDEELAAMIIALRAAGADVITVGMFDVSFAPSFPEPVKQQVGERMRMLSTRTAALARRLGAIHVNCTGHPAERDPASYSADGVHGNLRSHSICAALTVRRLGLHLGRDGTA</sequence>
<dbReference type="SUPFAM" id="SSF52266">
    <property type="entry name" value="SGNH hydrolase"/>
    <property type="match status" value="1"/>
</dbReference>
<dbReference type="RefSeq" id="WP_191841237.1">
    <property type="nucleotide sequence ID" value="NZ_BAAALB010000014.1"/>
</dbReference>
<dbReference type="AlphaFoldDB" id="A0A8J3JVA4"/>
<keyword evidence="3" id="KW-1185">Reference proteome</keyword>
<dbReference type="PANTHER" id="PTHR43784:SF2">
    <property type="entry name" value="GDSL-LIKE LIPASE_ACYLHYDROLASE, PUTATIVE (AFU_ORTHOLOGUE AFUA_2G00820)-RELATED"/>
    <property type="match status" value="1"/>
</dbReference>
<name>A0A8J3JVA4_9ACTN</name>
<comment type="caution">
    <text evidence="2">The sequence shown here is derived from an EMBL/GenBank/DDBJ whole genome shotgun (WGS) entry which is preliminary data.</text>
</comment>